<reference evidence="3" key="1">
    <citation type="submission" date="2020-10" db="EMBL/GenBank/DDBJ databases">
        <title>High-Quality Genome Resource of Clonostachys rosea strain S41 by Oxford Nanopore Long-Read Sequencing.</title>
        <authorList>
            <person name="Wang H."/>
        </authorList>
    </citation>
    <scope>NUCLEOTIDE SEQUENCE</scope>
    <source>
        <strain evidence="3">S41</strain>
    </source>
</reference>
<protein>
    <submittedName>
        <fullName evidence="3">Uncharacterized protein</fullName>
    </submittedName>
</protein>
<accession>A0A8H7KBC0</accession>
<dbReference type="Proteomes" id="UP000616885">
    <property type="component" value="Unassembled WGS sequence"/>
</dbReference>
<feature type="compositionally biased region" description="Low complexity" evidence="1">
    <location>
        <begin position="149"/>
        <end position="158"/>
    </location>
</feature>
<feature type="signal peptide" evidence="2">
    <location>
        <begin position="1"/>
        <end position="23"/>
    </location>
</feature>
<evidence type="ECO:0000256" key="1">
    <source>
        <dbReference type="SAM" id="MobiDB-lite"/>
    </source>
</evidence>
<proteinExistence type="predicted"/>
<feature type="region of interest" description="Disordered" evidence="1">
    <location>
        <begin position="68"/>
        <end position="182"/>
    </location>
</feature>
<sequence>MVAVTRLGVALPLLFSVVTSGAASSPNNGHDVTRAVLEDEAYENSFYERSLGGFDERDLEDLAERDDEVLYARQNPDSRIADSPPPIRPRPKSQRKSRRPRAIRLADPEPASPLPKLGGSKKKSKRPRAKPSFPKIKPGSPTPWRKFKPGSLPGSLPGSPTPWRNFKAGSLPKPGNPKRKNK</sequence>
<feature type="compositionally biased region" description="Basic residues" evidence="1">
    <location>
        <begin position="119"/>
        <end position="129"/>
    </location>
</feature>
<organism evidence="3 4">
    <name type="scientific">Bionectria ochroleuca</name>
    <name type="common">Gliocladium roseum</name>
    <dbReference type="NCBI Taxonomy" id="29856"/>
    <lineage>
        <taxon>Eukaryota</taxon>
        <taxon>Fungi</taxon>
        <taxon>Dikarya</taxon>
        <taxon>Ascomycota</taxon>
        <taxon>Pezizomycotina</taxon>
        <taxon>Sordariomycetes</taxon>
        <taxon>Hypocreomycetidae</taxon>
        <taxon>Hypocreales</taxon>
        <taxon>Bionectriaceae</taxon>
        <taxon>Clonostachys</taxon>
    </lineage>
</organism>
<dbReference type="EMBL" id="JADCTT010000008">
    <property type="protein sequence ID" value="KAF9748914.1"/>
    <property type="molecule type" value="Genomic_DNA"/>
</dbReference>
<evidence type="ECO:0000256" key="2">
    <source>
        <dbReference type="SAM" id="SignalP"/>
    </source>
</evidence>
<feature type="chain" id="PRO_5034502582" evidence="2">
    <location>
        <begin position="24"/>
        <end position="182"/>
    </location>
</feature>
<name>A0A8H7KBC0_BIOOC</name>
<keyword evidence="2" id="KW-0732">Signal</keyword>
<feature type="compositionally biased region" description="Basic residues" evidence="1">
    <location>
        <begin position="89"/>
        <end position="102"/>
    </location>
</feature>
<evidence type="ECO:0000313" key="3">
    <source>
        <dbReference type="EMBL" id="KAF9748914.1"/>
    </source>
</evidence>
<dbReference type="AlphaFoldDB" id="A0A8H7KBC0"/>
<comment type="caution">
    <text evidence="3">The sequence shown here is derived from an EMBL/GenBank/DDBJ whole genome shotgun (WGS) entry which is preliminary data.</text>
</comment>
<evidence type="ECO:0000313" key="4">
    <source>
        <dbReference type="Proteomes" id="UP000616885"/>
    </source>
</evidence>
<gene>
    <name evidence="3" type="ORF">IM811_016709</name>
</gene>